<dbReference type="Proteomes" id="UP001061958">
    <property type="component" value="Unassembled WGS sequence"/>
</dbReference>
<reference evidence="1" key="2">
    <citation type="submission" date="2022-01" db="EMBL/GenBank/DDBJ databases">
        <authorList>
            <person name="Hirooka S."/>
            <person name="Miyagishima S.Y."/>
        </authorList>
    </citation>
    <scope>NUCLEOTIDE SEQUENCE</scope>
    <source>
        <strain evidence="1">NBRC 102759</strain>
    </source>
</reference>
<dbReference type="AlphaFoldDB" id="A0A9C7PXW8"/>
<gene>
    <name evidence="1" type="ORF">GpartN1_g3687.t1</name>
</gene>
<dbReference type="EMBL" id="BQMJ01000028">
    <property type="protein sequence ID" value="GJQ11896.1"/>
    <property type="molecule type" value="Genomic_DNA"/>
</dbReference>
<evidence type="ECO:0000313" key="1">
    <source>
        <dbReference type="EMBL" id="GJQ11896.1"/>
    </source>
</evidence>
<evidence type="ECO:0000313" key="2">
    <source>
        <dbReference type="Proteomes" id="UP001061958"/>
    </source>
</evidence>
<keyword evidence="2" id="KW-1185">Reference proteome</keyword>
<comment type="caution">
    <text evidence="1">The sequence shown here is derived from an EMBL/GenBank/DDBJ whole genome shotgun (WGS) entry which is preliminary data.</text>
</comment>
<name>A0A9C7PXW8_9RHOD</name>
<protein>
    <submittedName>
        <fullName evidence="1">Uncharacterized protein</fullName>
    </submittedName>
</protein>
<dbReference type="OrthoDB" id="8773at2759"/>
<sequence>MKSVVTPLKKRNDWRQSNCIPEEIRNYAKSIHLLESNDGSSYFYCPFCKISVEPTKSFLQKHVSDVKHRKKTTIYNSENIFPFKRQSDTVEWSQQKNREGTNSSSHYVSVTCSNRNITAHTLSTPYTERMEVSPFTQKLVQLQESCYCFYCSYYFYHSKVFTDSEDIRVGIPPISPLSLKDVLVDSQPVYNSEYCESLPIVEPPWLSSTIKDKFGSESIYHCLSEELKLFEHYVSYKSSDVNERREVMLFVKEKLHNLSESSVHILDDLAIPYCLPFDSILLSLTTTRWNSMIEQQLLQQLNQNNCHWQFCKLSRAVEGQDMEILWILEQVVGVSIQVLLFTGNNDNISSFIDKRPLLFDVMDDSELRGILLCLKYMIYLQQNVCHFSDIYVSWLLVQNKKVWSFLWGSFHQNNTRGYLLMHLLYLLGDLLSYVACGYSEECKLFALSRNEKYLRDIYGHFAVLCRQAYQSLTRWDKQNSPIAFILPCNEKFLSLITHCRRRNEEFS</sequence>
<reference evidence="1" key="1">
    <citation type="journal article" date="2022" name="Proc. Natl. Acad. Sci. U.S.A.">
        <title>Life cycle and functional genomics of the unicellular red alga Galdieria for elucidating algal and plant evolution and industrial use.</title>
        <authorList>
            <person name="Hirooka S."/>
            <person name="Itabashi T."/>
            <person name="Ichinose T.M."/>
            <person name="Onuma R."/>
            <person name="Fujiwara T."/>
            <person name="Yamashita S."/>
            <person name="Jong L.W."/>
            <person name="Tomita R."/>
            <person name="Iwane A.H."/>
            <person name="Miyagishima S.Y."/>
        </authorList>
    </citation>
    <scope>NUCLEOTIDE SEQUENCE</scope>
    <source>
        <strain evidence="1">NBRC 102759</strain>
    </source>
</reference>
<organism evidence="1 2">
    <name type="scientific">Galdieria partita</name>
    <dbReference type="NCBI Taxonomy" id="83374"/>
    <lineage>
        <taxon>Eukaryota</taxon>
        <taxon>Rhodophyta</taxon>
        <taxon>Bangiophyceae</taxon>
        <taxon>Galdieriales</taxon>
        <taxon>Galdieriaceae</taxon>
        <taxon>Galdieria</taxon>
    </lineage>
</organism>
<accession>A0A9C7PXW8</accession>
<proteinExistence type="predicted"/>